<evidence type="ECO:0000256" key="5">
    <source>
        <dbReference type="RuleBase" id="RU000589"/>
    </source>
</evidence>
<dbReference type="GO" id="GO:0045490">
    <property type="term" value="P:pectin catabolic process"/>
    <property type="evidence" value="ECO:0007669"/>
    <property type="project" value="UniProtKB-UniRule"/>
</dbReference>
<keyword evidence="2 5" id="KW-0378">Hydrolase</keyword>
<dbReference type="Proteomes" id="UP000267408">
    <property type="component" value="Unassembled WGS sequence"/>
</dbReference>
<dbReference type="EC" id="3.1.1.11" evidence="5"/>
<dbReference type="Pfam" id="PF01095">
    <property type="entry name" value="Pectinesterase"/>
    <property type="match status" value="1"/>
</dbReference>
<comment type="similarity">
    <text evidence="1">Belongs to the pectinesterase family.</text>
</comment>
<dbReference type="PROSITE" id="PS00503">
    <property type="entry name" value="PECTINESTERASE_2"/>
    <property type="match status" value="1"/>
</dbReference>
<proteinExistence type="inferred from homology"/>
<dbReference type="RefSeq" id="WP_123563878.1">
    <property type="nucleotide sequence ID" value="NZ_RJVJ01000003.1"/>
</dbReference>
<dbReference type="PANTHER" id="PTHR31321:SF57">
    <property type="entry name" value="PECTINESTERASE 53-RELATED"/>
    <property type="match status" value="1"/>
</dbReference>
<dbReference type="GO" id="GO:0042545">
    <property type="term" value="P:cell wall modification"/>
    <property type="evidence" value="ECO:0007669"/>
    <property type="project" value="UniProtKB-UniRule"/>
</dbReference>
<dbReference type="InterPro" id="IPR012334">
    <property type="entry name" value="Pectin_lyas_fold"/>
</dbReference>
<evidence type="ECO:0000256" key="2">
    <source>
        <dbReference type="ARBA" id="ARBA00022801"/>
    </source>
</evidence>
<comment type="caution">
    <text evidence="8">The sequence shown here is derived from an EMBL/GenBank/DDBJ whole genome shotgun (WGS) entry which is preliminary data.</text>
</comment>
<dbReference type="Gene3D" id="2.160.20.10">
    <property type="entry name" value="Single-stranded right-handed beta-helix, Pectin lyase-like"/>
    <property type="match status" value="1"/>
</dbReference>
<dbReference type="InterPro" id="IPR033131">
    <property type="entry name" value="Pectinesterase_Asp_AS"/>
</dbReference>
<protein>
    <recommendedName>
        <fullName evidence="5">Pectinesterase</fullName>
        <ecNumber evidence="5">3.1.1.11</ecNumber>
    </recommendedName>
</protein>
<sequence>MPTRRTVLLGAATALLGTGLGPGLATTPATATATEAARTAGAPEAAGPRFGRYGSPAARPDSRTLYVDPAGAGDHPTVQAAVDATPPNGDPATGWTLVLAAGTYRAPVRVPADRRHLTVLGATGRARDVVVVHDTAAGTPKPGGGTTGTTGSATLTALADGFTAADVTFANDWLRADHPDWTGTQAVAVKATGDRTAFLRCRLLGHQDTLYADSADLASFARQYYGRCYVEGDVDFVFGRATAVLDRCELRTLARTDTTAVPQGFVFAPSTARANPRGFLATRCAFTGTAPAGAFRLARPWVPSSDPTAWPMLTVRRSHLGPGIDAVEPYANMAAAHPWQQQRFAEYADTGPGAAVPVPANRPQLTAGEAAAHTREVYLAGADGWRPWEG</sequence>
<evidence type="ECO:0000313" key="8">
    <source>
        <dbReference type="EMBL" id="ROR35693.1"/>
    </source>
</evidence>
<dbReference type="InterPro" id="IPR011050">
    <property type="entry name" value="Pectin_lyase_fold/virulence"/>
</dbReference>
<feature type="chain" id="PRO_5034397373" description="Pectinesterase" evidence="5">
    <location>
        <begin position="26"/>
        <end position="390"/>
    </location>
</feature>
<keyword evidence="3 5" id="KW-0063">Aspartyl esterase</keyword>
<evidence type="ECO:0000259" key="7">
    <source>
        <dbReference type="Pfam" id="PF01095"/>
    </source>
</evidence>
<dbReference type="OrthoDB" id="112037at2"/>
<dbReference type="EMBL" id="RJVJ01000003">
    <property type="protein sequence ID" value="ROR35693.1"/>
    <property type="molecule type" value="Genomic_DNA"/>
</dbReference>
<reference evidence="8 9" key="1">
    <citation type="submission" date="2018-11" db="EMBL/GenBank/DDBJ databases">
        <title>Sequencing the genomes of 1000 actinobacteria strains.</title>
        <authorList>
            <person name="Klenk H.-P."/>
        </authorList>
    </citation>
    <scope>NUCLEOTIDE SEQUENCE [LARGE SCALE GENOMIC DNA]</scope>
    <source>
        <strain evidence="8 9">DSM 44780</strain>
    </source>
</reference>
<keyword evidence="5" id="KW-0732">Signal</keyword>
<dbReference type="GO" id="GO:0030599">
    <property type="term" value="F:pectinesterase activity"/>
    <property type="evidence" value="ECO:0007669"/>
    <property type="project" value="UniProtKB-UniRule"/>
</dbReference>
<feature type="signal peptide" evidence="5">
    <location>
        <begin position="1"/>
        <end position="25"/>
    </location>
</feature>
<comment type="pathway">
    <text evidence="5">Glycan metabolism; pectin degradation; 2-dehydro-3-deoxy-D-gluconate from pectin: step 1/5.</text>
</comment>
<dbReference type="GO" id="GO:0009279">
    <property type="term" value="C:cell outer membrane"/>
    <property type="evidence" value="ECO:0007669"/>
    <property type="project" value="TreeGrafter"/>
</dbReference>
<feature type="domain" description="Pectinesterase catalytic" evidence="7">
    <location>
        <begin position="67"/>
        <end position="355"/>
    </location>
</feature>
<dbReference type="PROSITE" id="PS51318">
    <property type="entry name" value="TAT"/>
    <property type="match status" value="1"/>
</dbReference>
<dbReference type="AlphaFoldDB" id="A0A8G1UBS4"/>
<evidence type="ECO:0000256" key="3">
    <source>
        <dbReference type="ARBA" id="ARBA00023085"/>
    </source>
</evidence>
<organism evidence="8 9">
    <name type="scientific">Kitasatospora cineracea</name>
    <dbReference type="NCBI Taxonomy" id="88074"/>
    <lineage>
        <taxon>Bacteria</taxon>
        <taxon>Bacillati</taxon>
        <taxon>Actinomycetota</taxon>
        <taxon>Actinomycetes</taxon>
        <taxon>Kitasatosporales</taxon>
        <taxon>Streptomycetaceae</taxon>
        <taxon>Kitasatospora</taxon>
    </lineage>
</organism>
<dbReference type="InterPro" id="IPR000070">
    <property type="entry name" value="Pectinesterase_cat"/>
</dbReference>
<comment type="catalytic activity">
    <reaction evidence="5">
        <text>[(1-&gt;4)-alpha-D-galacturonosyl methyl ester](n) + n H2O = [(1-&gt;4)-alpha-D-galacturonosyl](n) + n methanol + n H(+)</text>
        <dbReference type="Rhea" id="RHEA:22380"/>
        <dbReference type="Rhea" id="RHEA-COMP:14570"/>
        <dbReference type="Rhea" id="RHEA-COMP:14573"/>
        <dbReference type="ChEBI" id="CHEBI:15377"/>
        <dbReference type="ChEBI" id="CHEBI:15378"/>
        <dbReference type="ChEBI" id="CHEBI:17790"/>
        <dbReference type="ChEBI" id="CHEBI:140522"/>
        <dbReference type="ChEBI" id="CHEBI:140523"/>
        <dbReference type="EC" id="3.1.1.11"/>
    </reaction>
</comment>
<feature type="compositionally biased region" description="Low complexity" evidence="6">
    <location>
        <begin position="19"/>
        <end position="49"/>
    </location>
</feature>
<accession>A0A8G1UBS4</accession>
<dbReference type="SUPFAM" id="SSF51126">
    <property type="entry name" value="Pectin lyase-like"/>
    <property type="match status" value="1"/>
</dbReference>
<evidence type="ECO:0000313" key="9">
    <source>
        <dbReference type="Proteomes" id="UP000267408"/>
    </source>
</evidence>
<evidence type="ECO:0000256" key="4">
    <source>
        <dbReference type="PROSITE-ProRule" id="PRU10040"/>
    </source>
</evidence>
<feature type="active site" evidence="4">
    <location>
        <position position="235"/>
    </location>
</feature>
<evidence type="ECO:0000256" key="6">
    <source>
        <dbReference type="SAM" id="MobiDB-lite"/>
    </source>
</evidence>
<dbReference type="UniPathway" id="UPA00545">
    <property type="reaction ID" value="UER00823"/>
</dbReference>
<evidence type="ECO:0000256" key="1">
    <source>
        <dbReference type="ARBA" id="ARBA00008891"/>
    </source>
</evidence>
<name>A0A8G1UBS4_9ACTN</name>
<dbReference type="InterPro" id="IPR006311">
    <property type="entry name" value="TAT_signal"/>
</dbReference>
<gene>
    <name evidence="8" type="ORF">EDD39_7355</name>
</gene>
<feature type="region of interest" description="Disordered" evidence="6">
    <location>
        <begin position="19"/>
        <end position="65"/>
    </location>
</feature>
<dbReference type="PANTHER" id="PTHR31321">
    <property type="entry name" value="ACYL-COA THIOESTER HYDROLASE YBHC-RELATED"/>
    <property type="match status" value="1"/>
</dbReference>